<dbReference type="AlphaFoldDB" id="A0A9X0R602"/>
<feature type="non-terminal residue" evidence="6">
    <location>
        <position position="1"/>
    </location>
</feature>
<feature type="transmembrane region" description="Helical" evidence="4">
    <location>
        <begin position="70"/>
        <end position="95"/>
    </location>
</feature>
<dbReference type="SUPFAM" id="SSF103473">
    <property type="entry name" value="MFS general substrate transporter"/>
    <property type="match status" value="1"/>
</dbReference>
<comment type="caution">
    <text evidence="6">The sequence shown here is derived from an EMBL/GenBank/DDBJ whole genome shotgun (WGS) entry which is preliminary data.</text>
</comment>
<evidence type="ECO:0000256" key="3">
    <source>
        <dbReference type="ARBA" id="ARBA00023136"/>
    </source>
</evidence>
<gene>
    <name evidence="6" type="ORF">H7965_27670</name>
</gene>
<organism evidence="6 7">
    <name type="scientific">Siccirubricoccus deserti</name>
    <dbReference type="NCBI Taxonomy" id="2013562"/>
    <lineage>
        <taxon>Bacteria</taxon>
        <taxon>Pseudomonadati</taxon>
        <taxon>Pseudomonadota</taxon>
        <taxon>Alphaproteobacteria</taxon>
        <taxon>Acetobacterales</taxon>
        <taxon>Roseomonadaceae</taxon>
        <taxon>Siccirubricoccus</taxon>
    </lineage>
</organism>
<keyword evidence="1 4" id="KW-0812">Transmembrane</keyword>
<dbReference type="GO" id="GO:0022857">
    <property type="term" value="F:transmembrane transporter activity"/>
    <property type="evidence" value="ECO:0007669"/>
    <property type="project" value="InterPro"/>
</dbReference>
<evidence type="ECO:0000256" key="1">
    <source>
        <dbReference type="ARBA" id="ARBA00022692"/>
    </source>
</evidence>
<dbReference type="EMBL" id="JACOMF010000108">
    <property type="protein sequence ID" value="MBC4019022.1"/>
    <property type="molecule type" value="Genomic_DNA"/>
</dbReference>
<proteinExistence type="predicted"/>
<feature type="transmembrane region" description="Helical" evidence="4">
    <location>
        <begin position="37"/>
        <end position="58"/>
    </location>
</feature>
<dbReference type="PANTHER" id="PTHR23520:SF5">
    <property type="entry name" value="TRANSPORTER, PUTATIVE (AFU_ORTHOLOGUE AFUA_3G04000)-RELATED"/>
    <property type="match status" value="1"/>
</dbReference>
<feature type="transmembrane region" description="Helical" evidence="4">
    <location>
        <begin position="6"/>
        <end position="25"/>
    </location>
</feature>
<evidence type="ECO:0000256" key="4">
    <source>
        <dbReference type="SAM" id="Phobius"/>
    </source>
</evidence>
<dbReference type="Proteomes" id="UP000600101">
    <property type="component" value="Unassembled WGS sequence"/>
</dbReference>
<dbReference type="PANTHER" id="PTHR23520">
    <property type="entry name" value="TRANSPORTER, PUTATIVE (AFU_ORTHOLOGUE AFUA_3G04000)-RELATED"/>
    <property type="match status" value="1"/>
</dbReference>
<dbReference type="Pfam" id="PF07690">
    <property type="entry name" value="MFS_1"/>
    <property type="match status" value="1"/>
</dbReference>
<accession>A0A9X0R602</accession>
<evidence type="ECO:0000313" key="6">
    <source>
        <dbReference type="EMBL" id="MBC4019022.1"/>
    </source>
</evidence>
<dbReference type="PROSITE" id="PS50850">
    <property type="entry name" value="MFS"/>
    <property type="match status" value="1"/>
</dbReference>
<dbReference type="RefSeq" id="WP_186773757.1">
    <property type="nucleotide sequence ID" value="NZ_JACOMF010000108.1"/>
</dbReference>
<name>A0A9X0R602_9PROT</name>
<protein>
    <submittedName>
        <fullName evidence="6">MFS transporter</fullName>
    </submittedName>
</protein>
<sequence length="182" mass="19374">LAALFSVDSFAGGLAVQALLALWLFGRFDLSLAQAGLFFFWSGVLSAFSFPVAAWLAGRIGLINTMVFTHIPSSLCLIAAMFAPGVEWALGLLLLRSALSQMDVPTRTSYVMAVVTPPERTAASSFTAVPRSLAAAAGPAIAGAIFASGWQTAPFILCGVLKIAYDLALLWIFRHVRPPEER</sequence>
<evidence type="ECO:0000256" key="2">
    <source>
        <dbReference type="ARBA" id="ARBA00022989"/>
    </source>
</evidence>
<dbReference type="InterPro" id="IPR020846">
    <property type="entry name" value="MFS_dom"/>
</dbReference>
<keyword evidence="7" id="KW-1185">Reference proteome</keyword>
<dbReference type="InterPro" id="IPR036259">
    <property type="entry name" value="MFS_trans_sf"/>
</dbReference>
<feature type="domain" description="Major facilitator superfamily (MFS) profile" evidence="5">
    <location>
        <begin position="1"/>
        <end position="182"/>
    </location>
</feature>
<keyword evidence="2 4" id="KW-1133">Transmembrane helix</keyword>
<evidence type="ECO:0000259" key="5">
    <source>
        <dbReference type="PROSITE" id="PS50850"/>
    </source>
</evidence>
<dbReference type="InterPro" id="IPR011701">
    <property type="entry name" value="MFS"/>
</dbReference>
<evidence type="ECO:0000313" key="7">
    <source>
        <dbReference type="Proteomes" id="UP000600101"/>
    </source>
</evidence>
<reference evidence="6" key="1">
    <citation type="submission" date="2020-08" db="EMBL/GenBank/DDBJ databases">
        <authorList>
            <person name="Hu Y."/>
            <person name="Nguyen S.V."/>
            <person name="Li F."/>
            <person name="Fanning S."/>
        </authorList>
    </citation>
    <scope>NUCLEOTIDE SEQUENCE</scope>
    <source>
        <strain evidence="6">SYSU D8009</strain>
    </source>
</reference>
<keyword evidence="3 4" id="KW-0472">Membrane</keyword>
<dbReference type="Gene3D" id="1.20.1250.20">
    <property type="entry name" value="MFS general substrate transporter like domains"/>
    <property type="match status" value="1"/>
</dbReference>